<keyword evidence="2" id="KW-0812">Transmembrane</keyword>
<feature type="region of interest" description="Disordered" evidence="1">
    <location>
        <begin position="483"/>
        <end position="528"/>
    </location>
</feature>
<feature type="compositionally biased region" description="Gly residues" evidence="1">
    <location>
        <begin position="360"/>
        <end position="373"/>
    </location>
</feature>
<dbReference type="Gene3D" id="1.10.287.1260">
    <property type="match status" value="1"/>
</dbReference>
<reference evidence="4 5" key="1">
    <citation type="submission" date="2016-07" db="EMBL/GenBank/DDBJ databases">
        <title>Pervasive Adenine N6-methylation of Active Genes in Fungi.</title>
        <authorList>
            <consortium name="DOE Joint Genome Institute"/>
            <person name="Mondo S.J."/>
            <person name="Dannebaum R.O."/>
            <person name="Kuo R.C."/>
            <person name="Labutti K."/>
            <person name="Haridas S."/>
            <person name="Kuo A."/>
            <person name="Salamov A."/>
            <person name="Ahrendt S.R."/>
            <person name="Lipzen A."/>
            <person name="Sullivan W."/>
            <person name="Andreopoulos W.B."/>
            <person name="Clum A."/>
            <person name="Lindquist E."/>
            <person name="Daum C."/>
            <person name="Ramamoorthy G.K."/>
            <person name="Gryganskyi A."/>
            <person name="Culley D."/>
            <person name="Magnuson J.K."/>
            <person name="James T.Y."/>
            <person name="O'Malley M.A."/>
            <person name="Stajich J.E."/>
            <person name="Spatafora J.W."/>
            <person name="Visel A."/>
            <person name="Grigoriev I.V."/>
        </authorList>
    </citation>
    <scope>NUCLEOTIDE SEQUENCE [LARGE SCALE GENOMIC DNA]</scope>
    <source>
        <strain evidence="4 5">NRRL 3116</strain>
    </source>
</reference>
<dbReference type="SUPFAM" id="SSF50182">
    <property type="entry name" value="Sm-like ribonucleoproteins"/>
    <property type="match status" value="1"/>
</dbReference>
<dbReference type="EMBL" id="MCFF01000065">
    <property type="protein sequence ID" value="ORY99793.1"/>
    <property type="molecule type" value="Genomic_DNA"/>
</dbReference>
<feature type="compositionally biased region" description="Low complexity" evidence="1">
    <location>
        <begin position="444"/>
        <end position="465"/>
    </location>
</feature>
<accession>A0A1Y2G8R6</accession>
<dbReference type="AlphaFoldDB" id="A0A1Y2G8R6"/>
<evidence type="ECO:0000256" key="1">
    <source>
        <dbReference type="SAM" id="MobiDB-lite"/>
    </source>
</evidence>
<gene>
    <name evidence="4" type="ORF">BCR41DRAFT_426362</name>
</gene>
<dbReference type="Pfam" id="PF00924">
    <property type="entry name" value="MS_channel_2nd"/>
    <property type="match status" value="1"/>
</dbReference>
<feature type="region of interest" description="Disordered" evidence="1">
    <location>
        <begin position="351"/>
        <end position="373"/>
    </location>
</feature>
<dbReference type="PANTHER" id="PTHR30566">
    <property type="entry name" value="YNAI-RELATED MECHANOSENSITIVE ION CHANNEL"/>
    <property type="match status" value="1"/>
</dbReference>
<evidence type="ECO:0000313" key="4">
    <source>
        <dbReference type="EMBL" id="ORY99793.1"/>
    </source>
</evidence>
<feature type="transmembrane region" description="Helical" evidence="2">
    <location>
        <begin position="20"/>
        <end position="44"/>
    </location>
</feature>
<comment type="caution">
    <text evidence="4">The sequence shown here is derived from an EMBL/GenBank/DDBJ whole genome shotgun (WGS) entry which is preliminary data.</text>
</comment>
<dbReference type="GO" id="GO:0055085">
    <property type="term" value="P:transmembrane transport"/>
    <property type="evidence" value="ECO:0007669"/>
    <property type="project" value="InterPro"/>
</dbReference>
<dbReference type="InterPro" id="IPR010920">
    <property type="entry name" value="LSM_dom_sf"/>
</dbReference>
<feature type="transmembrane region" description="Helical" evidence="2">
    <location>
        <begin position="68"/>
        <end position="90"/>
    </location>
</feature>
<feature type="transmembrane region" description="Helical" evidence="2">
    <location>
        <begin position="142"/>
        <end position="162"/>
    </location>
</feature>
<evidence type="ECO:0000259" key="3">
    <source>
        <dbReference type="Pfam" id="PF00924"/>
    </source>
</evidence>
<sequence length="528" mass="57327">MNTNTTSVPSVPTTKPIATVTAVFIILGVAVGAIILHIILTFFFKRLAKRTIWQFDDDLVKHCKKPTFVMFPTIGLLITVQLVTLPVGVYGAFNHALIIILLFAISYFVVMLIKCASMAVSRSNDHLKESDPKRAREVETQIVVMTRIVQGMVWLVGMSGIAMTFPNAWQVGVSLLASASVSAILLGFAAKPSIENALASLTIALTQPFLIEDQVQVNGEIGHIEEIQSQYVIVRTLDERRLVVPLTWFLGNIFQNWSRNSPRQIAQCKVFVDYTFPVPRVRQAFLKFARTHPLYDQRHAALLVTGCTETTIELTCQISVANAMEVVQVTSDVREAMVEFISNAQKQQVFSEGSNTGSNPVGGGGGSSIKGRSGGIGLAHTLETIGLLGGGGSEQQNNRPDSPPLPPLPPLTKEDEKMGDGSKAYQCASIKARLAALQKDPSKTTASTTTAADACTTTTPVDTTGMTTARQAAPDHIQVNVEDLTFNSNSNGLTRRSVREVEKVEKDNEKAAMPPETKASEKYQLSEP</sequence>
<evidence type="ECO:0000313" key="5">
    <source>
        <dbReference type="Proteomes" id="UP000193648"/>
    </source>
</evidence>
<keyword evidence="2" id="KW-1133">Transmembrane helix</keyword>
<dbReference type="OrthoDB" id="2114051at2759"/>
<feature type="region of interest" description="Disordered" evidence="1">
    <location>
        <begin position="437"/>
        <end position="465"/>
    </location>
</feature>
<dbReference type="GeneID" id="33572562"/>
<protein>
    <submittedName>
        <fullName evidence="4">Mechanosensitive ion channel-domain-containing protein</fullName>
    </submittedName>
</protein>
<dbReference type="InterPro" id="IPR006685">
    <property type="entry name" value="MscS_channel_2nd"/>
</dbReference>
<keyword evidence="5" id="KW-1185">Reference proteome</keyword>
<name>A0A1Y2G8R6_9FUNG</name>
<proteinExistence type="predicted"/>
<dbReference type="RefSeq" id="XP_021876027.1">
    <property type="nucleotide sequence ID" value="XM_022030721.1"/>
</dbReference>
<dbReference type="InParanoid" id="A0A1Y2G8R6"/>
<feature type="compositionally biased region" description="Basic and acidic residues" evidence="1">
    <location>
        <begin position="497"/>
        <end position="510"/>
    </location>
</feature>
<keyword evidence="2" id="KW-0472">Membrane</keyword>
<feature type="transmembrane region" description="Helical" evidence="2">
    <location>
        <begin position="96"/>
        <end position="121"/>
    </location>
</feature>
<dbReference type="Proteomes" id="UP000193648">
    <property type="component" value="Unassembled WGS sequence"/>
</dbReference>
<feature type="domain" description="Mechanosensitive ion channel MscS" evidence="3">
    <location>
        <begin position="193"/>
        <end position="259"/>
    </location>
</feature>
<evidence type="ECO:0000256" key="2">
    <source>
        <dbReference type="SAM" id="Phobius"/>
    </source>
</evidence>
<feature type="compositionally biased region" description="Polar residues" evidence="1">
    <location>
        <begin position="485"/>
        <end position="494"/>
    </location>
</feature>
<feature type="compositionally biased region" description="Pro residues" evidence="1">
    <location>
        <begin position="401"/>
        <end position="410"/>
    </location>
</feature>
<organism evidence="4 5">
    <name type="scientific">Lobosporangium transversale</name>
    <dbReference type="NCBI Taxonomy" id="64571"/>
    <lineage>
        <taxon>Eukaryota</taxon>
        <taxon>Fungi</taxon>
        <taxon>Fungi incertae sedis</taxon>
        <taxon>Mucoromycota</taxon>
        <taxon>Mortierellomycotina</taxon>
        <taxon>Mortierellomycetes</taxon>
        <taxon>Mortierellales</taxon>
        <taxon>Mortierellaceae</taxon>
        <taxon>Lobosporangium</taxon>
    </lineage>
</organism>
<dbReference type="PANTHER" id="PTHR30566:SF25">
    <property type="entry name" value="INNER MEMBRANE PROTEIN"/>
    <property type="match status" value="1"/>
</dbReference>
<feature type="region of interest" description="Disordered" evidence="1">
    <location>
        <begin position="386"/>
        <end position="422"/>
    </location>
</feature>
<dbReference type="GO" id="GO:0016020">
    <property type="term" value="C:membrane"/>
    <property type="evidence" value="ECO:0007669"/>
    <property type="project" value="InterPro"/>
</dbReference>